<dbReference type="AlphaFoldDB" id="A0A9Q0K094"/>
<comment type="caution">
    <text evidence="2">The sequence shown here is derived from an EMBL/GenBank/DDBJ whole genome shotgun (WGS) entry which is preliminary data.</text>
</comment>
<organism evidence="2 3">
    <name type="scientific">Protea cynaroides</name>
    <dbReference type="NCBI Taxonomy" id="273540"/>
    <lineage>
        <taxon>Eukaryota</taxon>
        <taxon>Viridiplantae</taxon>
        <taxon>Streptophyta</taxon>
        <taxon>Embryophyta</taxon>
        <taxon>Tracheophyta</taxon>
        <taxon>Spermatophyta</taxon>
        <taxon>Magnoliopsida</taxon>
        <taxon>Proteales</taxon>
        <taxon>Proteaceae</taxon>
        <taxon>Protea</taxon>
    </lineage>
</organism>
<proteinExistence type="predicted"/>
<evidence type="ECO:0000313" key="3">
    <source>
        <dbReference type="Proteomes" id="UP001141806"/>
    </source>
</evidence>
<evidence type="ECO:0000256" key="1">
    <source>
        <dbReference type="SAM" id="MobiDB-lite"/>
    </source>
</evidence>
<dbReference type="EMBL" id="JAMYWD010000010">
    <property type="protein sequence ID" value="KAJ4959074.1"/>
    <property type="molecule type" value="Genomic_DNA"/>
</dbReference>
<feature type="region of interest" description="Disordered" evidence="1">
    <location>
        <begin position="68"/>
        <end position="88"/>
    </location>
</feature>
<protein>
    <submittedName>
        <fullName evidence="2">Uncharacterized protein</fullName>
    </submittedName>
</protein>
<sequence length="194" mass="21921">MMLGLELCESNYHLVPRVYNHIPQHNIVPRSEHRDVIVHFCSLPYGRLLTYLFFKLEFNLSFEPAVPSGSRESSPMHMDSSKEAPSVPAIEDVVDSVDERESSSHAIGGDEVPMSSSHAIGGDEVTIAAIAELRELLGDVHSLATTLGEQRQTFQTRLDAYKRCMLQKLTSMKKRVSEIKRCFIQFQDTQDTIR</sequence>
<name>A0A9Q0K094_9MAGN</name>
<reference evidence="2" key="1">
    <citation type="journal article" date="2023" name="Plant J.">
        <title>The genome of the king protea, Protea cynaroides.</title>
        <authorList>
            <person name="Chang J."/>
            <person name="Duong T.A."/>
            <person name="Schoeman C."/>
            <person name="Ma X."/>
            <person name="Roodt D."/>
            <person name="Barker N."/>
            <person name="Li Z."/>
            <person name="Van de Peer Y."/>
            <person name="Mizrachi E."/>
        </authorList>
    </citation>
    <scope>NUCLEOTIDE SEQUENCE</scope>
    <source>
        <tissue evidence="2">Young leaves</tissue>
    </source>
</reference>
<dbReference type="Proteomes" id="UP001141806">
    <property type="component" value="Unassembled WGS sequence"/>
</dbReference>
<keyword evidence="3" id="KW-1185">Reference proteome</keyword>
<accession>A0A9Q0K094</accession>
<evidence type="ECO:0000313" key="2">
    <source>
        <dbReference type="EMBL" id="KAJ4959074.1"/>
    </source>
</evidence>
<gene>
    <name evidence="2" type="ORF">NE237_026185</name>
</gene>